<comment type="caution">
    <text evidence="2">The sequence shown here is derived from an EMBL/GenBank/DDBJ whole genome shotgun (WGS) entry which is preliminary data.</text>
</comment>
<dbReference type="SMART" id="SM01236">
    <property type="entry name" value="Haem_oxygenase_2"/>
    <property type="match status" value="1"/>
</dbReference>
<protein>
    <recommendedName>
        <fullName evidence="4">Iron-containing redox enzyme family protein</fullName>
    </recommendedName>
</protein>
<evidence type="ECO:0000256" key="1">
    <source>
        <dbReference type="SAM" id="MobiDB-lite"/>
    </source>
</evidence>
<name>A0A0F0KJ62_9MICO</name>
<feature type="compositionally biased region" description="Low complexity" evidence="1">
    <location>
        <begin position="1"/>
        <end position="18"/>
    </location>
</feature>
<feature type="region of interest" description="Disordered" evidence="1">
    <location>
        <begin position="1"/>
        <end position="23"/>
    </location>
</feature>
<dbReference type="RefSeq" id="WP_156149186.1">
    <property type="nucleotide sequence ID" value="NZ_JYIV01000028.1"/>
</dbReference>
<dbReference type="Proteomes" id="UP000033725">
    <property type="component" value="Unassembled WGS sequence"/>
</dbReference>
<gene>
    <name evidence="2" type="ORF">RN51_02707</name>
</gene>
<dbReference type="AlphaFoldDB" id="A0A0F0KJ62"/>
<dbReference type="Gene3D" id="1.20.910.10">
    <property type="entry name" value="Heme oxygenase-like"/>
    <property type="match status" value="1"/>
</dbReference>
<evidence type="ECO:0000313" key="2">
    <source>
        <dbReference type="EMBL" id="KJL20489.1"/>
    </source>
</evidence>
<organism evidence="2 3">
    <name type="scientific">Microbacterium oxydans</name>
    <dbReference type="NCBI Taxonomy" id="82380"/>
    <lineage>
        <taxon>Bacteria</taxon>
        <taxon>Bacillati</taxon>
        <taxon>Actinomycetota</taxon>
        <taxon>Actinomycetes</taxon>
        <taxon>Micrococcales</taxon>
        <taxon>Microbacteriaceae</taxon>
        <taxon>Microbacterium</taxon>
    </lineage>
</organism>
<dbReference type="EMBL" id="JYIV01000028">
    <property type="protein sequence ID" value="KJL20489.1"/>
    <property type="molecule type" value="Genomic_DNA"/>
</dbReference>
<accession>A0A0F0KJ62</accession>
<dbReference type="OrthoDB" id="252872at2"/>
<dbReference type="PATRIC" id="fig|82380.10.peg.2718"/>
<reference evidence="2 3" key="1">
    <citation type="submission" date="2015-02" db="EMBL/GenBank/DDBJ databases">
        <title>Draft genome sequences of ten Microbacterium spp. with emphasis on heavy metal contaminated environments.</title>
        <authorList>
            <person name="Corretto E."/>
        </authorList>
    </citation>
    <scope>NUCLEOTIDE SEQUENCE [LARGE SCALE GENOMIC DNA]</scope>
    <source>
        <strain evidence="2 3">BEL163</strain>
    </source>
</reference>
<dbReference type="SUPFAM" id="SSF48613">
    <property type="entry name" value="Heme oxygenase-like"/>
    <property type="match status" value="1"/>
</dbReference>
<evidence type="ECO:0008006" key="4">
    <source>
        <dbReference type="Google" id="ProtNLM"/>
    </source>
</evidence>
<proteinExistence type="predicted"/>
<dbReference type="InterPro" id="IPR016084">
    <property type="entry name" value="Haem_Oase-like_multi-hlx"/>
</dbReference>
<evidence type="ECO:0000313" key="3">
    <source>
        <dbReference type="Proteomes" id="UP000033725"/>
    </source>
</evidence>
<sequence length="355" mass="38102">MTSTATATAPASASSAAPRLPFHDRGPVSRAVISHLTGADRDTVHTTLADEAAAACADVSRDDDIQLALFVLYASAYGSLPGLDPELEWDPALLATRRTLESAFERELRANIPLPELPEPTVDAVGRALFALAEADTGPSLSRYFVKKATESQAREMLIQRSAYTLREADPHSWAIPRLDGRAKAALVEIQSDEYGGGRPHRVHATLFARAMRAAGLDDTYGTYVDDLPAVTLASLNMMSMFGLNRRLVGSIVGHLAAYEMTSSIPCRLYADGLRRLDFPTDVTAYFDEHVEADAVHEQIAARDLAGSLAEDHPELLPDIMFGAAACLTVDGWGGAHILEAWSGGSSSLRSEVSP</sequence>
<dbReference type="Pfam" id="PF14518">
    <property type="entry name" value="Haem_oxygenas_2"/>
    <property type="match status" value="1"/>
</dbReference>